<dbReference type="GO" id="GO:0005543">
    <property type="term" value="F:phospholipid binding"/>
    <property type="evidence" value="ECO:0007669"/>
    <property type="project" value="InterPro"/>
</dbReference>
<keyword evidence="1" id="KW-0175">Coiled coil</keyword>
<feature type="coiled-coil region" evidence="1">
    <location>
        <begin position="136"/>
        <end position="246"/>
    </location>
</feature>
<feature type="region of interest" description="Disordered" evidence="2">
    <location>
        <begin position="971"/>
        <end position="1071"/>
    </location>
</feature>
<reference evidence="4 5" key="1">
    <citation type="submission" date="2023-08" db="EMBL/GenBank/DDBJ databases">
        <authorList>
            <person name="Palmer J.M."/>
        </authorList>
    </citation>
    <scope>NUCLEOTIDE SEQUENCE [LARGE SCALE GENOMIC DNA]</scope>
    <source>
        <strain evidence="4 5">TWF481</strain>
    </source>
</reference>
<feature type="compositionally biased region" description="Low complexity" evidence="2">
    <location>
        <begin position="979"/>
        <end position="988"/>
    </location>
</feature>
<evidence type="ECO:0000256" key="1">
    <source>
        <dbReference type="SAM" id="Coils"/>
    </source>
</evidence>
<feature type="compositionally biased region" description="Acidic residues" evidence="2">
    <location>
        <begin position="506"/>
        <end position="523"/>
    </location>
</feature>
<organism evidence="4 5">
    <name type="scientific">Arthrobotrys musiformis</name>
    <dbReference type="NCBI Taxonomy" id="47236"/>
    <lineage>
        <taxon>Eukaryota</taxon>
        <taxon>Fungi</taxon>
        <taxon>Dikarya</taxon>
        <taxon>Ascomycota</taxon>
        <taxon>Pezizomycotina</taxon>
        <taxon>Orbiliomycetes</taxon>
        <taxon>Orbiliales</taxon>
        <taxon>Orbiliaceae</taxon>
        <taxon>Arthrobotrys</taxon>
    </lineage>
</organism>
<dbReference type="GO" id="GO:0005739">
    <property type="term" value="C:mitochondrion"/>
    <property type="evidence" value="ECO:0007669"/>
    <property type="project" value="TreeGrafter"/>
</dbReference>
<evidence type="ECO:0000256" key="2">
    <source>
        <dbReference type="SAM" id="MobiDB-lite"/>
    </source>
</evidence>
<evidence type="ECO:0000259" key="3">
    <source>
        <dbReference type="Pfam" id="PF12814"/>
    </source>
</evidence>
<feature type="compositionally biased region" description="Polar residues" evidence="2">
    <location>
        <begin position="1039"/>
        <end position="1050"/>
    </location>
</feature>
<evidence type="ECO:0000313" key="4">
    <source>
        <dbReference type="EMBL" id="KAK6503252.1"/>
    </source>
</evidence>
<feature type="coiled-coil region" evidence="1">
    <location>
        <begin position="392"/>
        <end position="426"/>
    </location>
</feature>
<feature type="domain" description="Pleckstrin homology" evidence="3">
    <location>
        <begin position="1111"/>
        <end position="1241"/>
    </location>
</feature>
<name>A0AAV9W8G6_9PEZI</name>
<feature type="compositionally biased region" description="Pro residues" evidence="2">
    <location>
        <begin position="725"/>
        <end position="752"/>
    </location>
</feature>
<dbReference type="InterPro" id="IPR024774">
    <property type="entry name" value="PH_dom-Mcp5-type"/>
</dbReference>
<feature type="compositionally biased region" description="Polar residues" evidence="2">
    <location>
        <begin position="58"/>
        <end position="67"/>
    </location>
</feature>
<feature type="region of interest" description="Disordered" evidence="2">
    <location>
        <begin position="720"/>
        <end position="871"/>
    </location>
</feature>
<feature type="region of interest" description="Disordered" evidence="2">
    <location>
        <begin position="494"/>
        <end position="525"/>
    </location>
</feature>
<feature type="compositionally biased region" description="Low complexity" evidence="2">
    <location>
        <begin position="1006"/>
        <end position="1017"/>
    </location>
</feature>
<feature type="compositionally biased region" description="Low complexity" evidence="2">
    <location>
        <begin position="753"/>
        <end position="767"/>
    </location>
</feature>
<evidence type="ECO:0000313" key="5">
    <source>
        <dbReference type="Proteomes" id="UP001370758"/>
    </source>
</evidence>
<sequence>MDEHYMRRPQSESEDGAVTDNFMPIQRMGSRNFKRHKSRSRSRNGSTSPQKMGRYTPPLTNGRTSPMKNRHSKDIPADEPISILDPRRFTPTLHASLVAEILSLRRDLEAKSGLIESLETDLSIARAETENTATTAASARREARDFREQLKLKENDEALESLSYERDQALETVAELKRQVERLTKSRRKAEDDIERDRRIFDRERSEWELNKRSLEHRVHVAEGRLKTLLQEIASANEANQQTQEANNDEQYENSLMRPESIARPVSRNSMRSISSSGSESTDAEKLGIRFSMINSEASQSALRLADELDFIHETSEASEAETEGSVYPESIGEMAHDIPAPEEEYEFEAVNEHLVPSRRSSGALSPSIIGDDKSEMTECTIMAAADDAIELQDLRRDNKRMMEMVEQLEECIRLEKQERENMKTTLTEELADWKVKYEQQTRVYEAREYEGQQERLVLQREHQGQLELLESIAADTQHQLELLASEKAELKRSMEEASQRAREAELEEEEEEEEEEKEEEDDHPMIESVLEEILDECVLVEALPAIEEMDEPAVELMKTFETPRSSLVLQDDCVPQSPREISANQSRKRISLMGPVSPPLSPPSTITRRSSAVIYVSSDCQTAPVVFAEPGVDMECQTTPIVIAEQGVDVGCQTDKPPSPPQSPTFIIPSITIHPPGPAIISYEPKPTRSIACQTTQPPKSKSSSMQTEVIKVDTRIINKNFGSPPPPRVAPKAPLPPPPTAPPAAPPATRPPTAVAPRPTTAVSPRPMTAVAPRSPVPAPIRTQPAAPISPAPMSSPPMISPPLISPPMISPPILSPTTTISSPPVPPAKSTRRGVRVPLTRLNTAPGQAVTREIMESPPQSSPPRRSMSEAAIPHLPMVSPNGVYRPPRTTSLWKYSDIPSDEDDDEMDIEEQEDMFGTALSAPRPPRPRPSESTLGSIASTRDSMMLPKRHPSIKRNMATGKPILPARAWGHSVPGGPRRVPGIPVGPPYPVPLRHSSRKLPPSITSSRASSPSPMPGGIRRTRNSIRKSRSALGLSQPQNGSIRTKSPPPMSSFSSITPESPMDIPPLPRDTILPNSMNRPNYGHRYQDSSVTGTASIDSSQQQTSVVDAIAQTMVGEFLYKYVRKRFGQQETLEKDDGVSGVRHKRWVWVAPYERAVMWSTRQPTSGSALMGKSGRKLLIQSVLDVKDEAAPPKGVTLFNRSILILTPARALKFTAGSQERHYIWLMALSFLAHSSQSPANGLTLPPALPFEYEQLANRSESESKGKEKATAPSFVSGGDSEFYGAGPAFQNPFSARGSFTTNHSFAYSGGGYSNTYSNSNGTVEDIYGVPNRRTSRYGSIVSDDSIADYPTVRRHARKRSNTAYPRMPPPRNFASPTFSGFSGTHRPSDSINSDFNCNIPMYHGNQGNDRGSMISYQQSLREGAGSAAGNFFDAIPNNGTMRMEAFISATPKIGGYEDDDYFPDLSRAFHSGRSSNRNSRTFAAARNGFIDAYGITDDPYSISRGRYSEDDDGSYHQRRDLFAGF</sequence>
<dbReference type="GO" id="GO:0005938">
    <property type="term" value="C:cell cortex"/>
    <property type="evidence" value="ECO:0007669"/>
    <property type="project" value="InterPro"/>
</dbReference>
<feature type="compositionally biased region" description="Low complexity" evidence="2">
    <location>
        <begin position="859"/>
        <end position="871"/>
    </location>
</feature>
<dbReference type="PANTHER" id="PTHR28190:SF2">
    <property type="entry name" value="MIGRATION PROTEIN, PUTATIVE (AFU_ORTHOLOGUE AFUA_2G07730)-RELATED"/>
    <property type="match status" value="1"/>
</dbReference>
<accession>A0AAV9W8G6</accession>
<feature type="compositionally biased region" description="Basic and acidic residues" evidence="2">
    <location>
        <begin position="494"/>
        <end position="505"/>
    </location>
</feature>
<dbReference type="Pfam" id="PF12814">
    <property type="entry name" value="Mcp5_PH"/>
    <property type="match status" value="1"/>
</dbReference>
<comment type="caution">
    <text evidence="4">The sequence shown here is derived from an EMBL/GenBank/DDBJ whole genome shotgun (WGS) entry which is preliminary data.</text>
</comment>
<dbReference type="GO" id="GO:0032065">
    <property type="term" value="P:maintenance of protein location in cell cortex"/>
    <property type="evidence" value="ECO:0007669"/>
    <property type="project" value="InterPro"/>
</dbReference>
<proteinExistence type="predicted"/>
<feature type="compositionally biased region" description="Pro residues" evidence="2">
    <location>
        <begin position="790"/>
        <end position="817"/>
    </location>
</feature>
<feature type="compositionally biased region" description="Basic residues" evidence="2">
    <location>
        <begin position="32"/>
        <end position="42"/>
    </location>
</feature>
<feature type="compositionally biased region" description="Polar residues" evidence="2">
    <location>
        <begin position="935"/>
        <end position="947"/>
    </location>
</feature>
<dbReference type="Proteomes" id="UP001370758">
    <property type="component" value="Unassembled WGS sequence"/>
</dbReference>
<dbReference type="EMBL" id="JAVHJL010000005">
    <property type="protein sequence ID" value="KAK6503252.1"/>
    <property type="molecule type" value="Genomic_DNA"/>
</dbReference>
<feature type="compositionally biased region" description="Basic residues" evidence="2">
    <location>
        <begin position="1025"/>
        <end position="1035"/>
    </location>
</feature>
<feature type="region of interest" description="Disordered" evidence="2">
    <location>
        <begin position="263"/>
        <end position="284"/>
    </location>
</feature>
<dbReference type="GO" id="GO:0015631">
    <property type="term" value="F:tubulin binding"/>
    <property type="evidence" value="ECO:0007669"/>
    <property type="project" value="TreeGrafter"/>
</dbReference>
<protein>
    <recommendedName>
        <fullName evidence="3">Pleckstrin homology domain-containing protein</fullName>
    </recommendedName>
</protein>
<feature type="region of interest" description="Disordered" evidence="2">
    <location>
        <begin position="1"/>
        <end position="78"/>
    </location>
</feature>
<gene>
    <name evidence="4" type="ORF">TWF481_008281</name>
</gene>
<dbReference type="GO" id="GO:0000226">
    <property type="term" value="P:microtubule cytoskeleton organization"/>
    <property type="evidence" value="ECO:0007669"/>
    <property type="project" value="TreeGrafter"/>
</dbReference>
<feature type="compositionally biased region" description="Low complexity" evidence="2">
    <location>
        <begin position="267"/>
        <end position="281"/>
    </location>
</feature>
<feature type="compositionally biased region" description="Basic and acidic residues" evidence="2">
    <location>
        <begin position="1"/>
        <end position="11"/>
    </location>
</feature>
<dbReference type="InterPro" id="IPR053005">
    <property type="entry name" value="Nuclear_Pos-Cytoskel_Interact"/>
</dbReference>
<feature type="region of interest" description="Disordered" evidence="2">
    <location>
        <begin position="921"/>
        <end position="950"/>
    </location>
</feature>
<keyword evidence="5" id="KW-1185">Reference proteome</keyword>
<dbReference type="PANTHER" id="PTHR28190">
    <property type="entry name" value="NUCLEAR MIGRATION PROTEIN NUM1"/>
    <property type="match status" value="1"/>
</dbReference>